<evidence type="ECO:0000313" key="4">
    <source>
        <dbReference type="EMBL" id="HGE99220.1"/>
    </source>
</evidence>
<dbReference type="GO" id="GO:0006508">
    <property type="term" value="P:proteolysis"/>
    <property type="evidence" value="ECO:0007669"/>
    <property type="project" value="InterPro"/>
</dbReference>
<organism evidence="4">
    <name type="scientific">candidate division WOR-3 bacterium</name>
    <dbReference type="NCBI Taxonomy" id="2052148"/>
    <lineage>
        <taxon>Bacteria</taxon>
        <taxon>Bacteria division WOR-3</taxon>
    </lineage>
</organism>
<dbReference type="Pfam" id="PF01523">
    <property type="entry name" value="PmbA_TldD_1st"/>
    <property type="match status" value="1"/>
</dbReference>
<evidence type="ECO:0000256" key="1">
    <source>
        <dbReference type="ARBA" id="ARBA00005836"/>
    </source>
</evidence>
<sequence length="433" mass="48188">MEEIIRHLQGKVDGFEILIDEVVTTTSEFRGDEPYSLDTRLTKGLGLRVIKDGRLGLVATTDFRRIPELVDTLLAIAEYGERAYFSFPKEIPQTRCRLRNEMVANLSSEDIFRLGKEVITCAKAEFPEFKIDLTLTHSNSQRRIINSSGLDLTYQKVYYSLNFSGLLVDEDGLTWIYDYQNLSSGETFSVWEFVNRQVERAKDAKKKVRVMTKEYPVIFAPGFGLVEFFFPLLQGVNGKNLQKGITPLLGKEGKEIASPLLSVYDDGLIDYGLSSSPFDGEGVAKRQTPLIERGVFKNFLFDLQTAGQCGRRSTGNAVRSYQTSPQPGINNLLVLPQNGSLKEAIAKIKEGILVYELVGGGQSNVLAGDFSVGLSLGFKIEGGEIKGKVKDCMIAGNFYELIKRISKVGGEVKDLGSYYLPFIQFEDVKVVGK</sequence>
<gene>
    <name evidence="4" type="ORF">ENX07_04015</name>
</gene>
<dbReference type="InterPro" id="IPR036059">
    <property type="entry name" value="TldD/PmbA_sf"/>
</dbReference>
<dbReference type="Pfam" id="PF19289">
    <property type="entry name" value="PmbA_TldD_3rd"/>
    <property type="match status" value="1"/>
</dbReference>
<dbReference type="PANTHER" id="PTHR43421:SF1">
    <property type="entry name" value="METALLOPROTEASE PMBA"/>
    <property type="match status" value="1"/>
</dbReference>
<protein>
    <submittedName>
        <fullName evidence="4">TldD/PmbA family protein</fullName>
    </submittedName>
</protein>
<dbReference type="AlphaFoldDB" id="A0A7C3Z1T2"/>
<dbReference type="EMBL" id="DTMQ01000025">
    <property type="protein sequence ID" value="HGE99220.1"/>
    <property type="molecule type" value="Genomic_DNA"/>
</dbReference>
<name>A0A7C3Z1T2_UNCW3</name>
<dbReference type="GO" id="GO:0008237">
    <property type="term" value="F:metallopeptidase activity"/>
    <property type="evidence" value="ECO:0007669"/>
    <property type="project" value="InterPro"/>
</dbReference>
<comment type="similarity">
    <text evidence="1">Belongs to the peptidase U62 family.</text>
</comment>
<reference evidence="4" key="1">
    <citation type="journal article" date="2020" name="mSystems">
        <title>Genome- and Community-Level Interaction Insights into Carbon Utilization and Element Cycling Functions of Hydrothermarchaeota in Hydrothermal Sediment.</title>
        <authorList>
            <person name="Zhou Z."/>
            <person name="Liu Y."/>
            <person name="Xu W."/>
            <person name="Pan J."/>
            <person name="Luo Z.H."/>
            <person name="Li M."/>
        </authorList>
    </citation>
    <scope>NUCLEOTIDE SEQUENCE [LARGE SCALE GENOMIC DNA]</scope>
    <source>
        <strain evidence="4">SpSt-906</strain>
    </source>
</reference>
<accession>A0A7C3Z1T2</accession>
<dbReference type="InterPro" id="IPR045569">
    <property type="entry name" value="Metalloprtase-TldD/E_C"/>
</dbReference>
<dbReference type="PANTHER" id="PTHR43421">
    <property type="entry name" value="METALLOPROTEASE PMBA"/>
    <property type="match status" value="1"/>
</dbReference>
<dbReference type="InterPro" id="IPR047657">
    <property type="entry name" value="PmbA"/>
</dbReference>
<evidence type="ECO:0000259" key="3">
    <source>
        <dbReference type="Pfam" id="PF19289"/>
    </source>
</evidence>
<dbReference type="InterPro" id="IPR002510">
    <property type="entry name" value="Metalloprtase-TldD/E_N"/>
</dbReference>
<dbReference type="InterPro" id="IPR035068">
    <property type="entry name" value="TldD/PmbA_N"/>
</dbReference>
<dbReference type="GO" id="GO:0005829">
    <property type="term" value="C:cytosol"/>
    <property type="evidence" value="ECO:0007669"/>
    <property type="project" value="TreeGrafter"/>
</dbReference>
<feature type="domain" description="Metalloprotease TldD/E C-terminal" evidence="3">
    <location>
        <begin position="212"/>
        <end position="432"/>
    </location>
</feature>
<dbReference type="SUPFAM" id="SSF111283">
    <property type="entry name" value="Putative modulator of DNA gyrase, PmbA/TldD"/>
    <property type="match status" value="1"/>
</dbReference>
<comment type="caution">
    <text evidence="4">The sequence shown here is derived from an EMBL/GenBank/DDBJ whole genome shotgun (WGS) entry which is preliminary data.</text>
</comment>
<proteinExistence type="inferred from homology"/>
<evidence type="ECO:0000259" key="2">
    <source>
        <dbReference type="Pfam" id="PF01523"/>
    </source>
</evidence>
<feature type="domain" description="Metalloprotease TldD/E N-terminal" evidence="2">
    <location>
        <begin position="16"/>
        <end position="77"/>
    </location>
</feature>
<dbReference type="Gene3D" id="3.30.2290.10">
    <property type="entry name" value="PmbA/TldD superfamily"/>
    <property type="match status" value="1"/>
</dbReference>